<name>A0A6A4WFV2_AMPAM</name>
<dbReference type="Pfam" id="PF21788">
    <property type="entry name" value="TNP-like_GBD"/>
    <property type="match status" value="1"/>
</dbReference>
<protein>
    <submittedName>
        <fullName evidence="4">Transposable element P transposase</fullName>
    </submittedName>
</protein>
<dbReference type="AlphaFoldDB" id="A0A6A4WFV2"/>
<comment type="caution">
    <text evidence="4">The sequence shown here is derived from an EMBL/GenBank/DDBJ whole genome shotgun (WGS) entry which is preliminary data.</text>
</comment>
<feature type="domain" description="Transposable element P transposase-like GTP-binding insertion" evidence="2">
    <location>
        <begin position="122"/>
        <end position="235"/>
    </location>
</feature>
<gene>
    <name evidence="4" type="primary">T_103</name>
    <name evidence="4" type="ORF">FJT64_023390</name>
</gene>
<evidence type="ECO:0000259" key="2">
    <source>
        <dbReference type="Pfam" id="PF21788"/>
    </source>
</evidence>
<feature type="compositionally biased region" description="Basic and acidic residues" evidence="1">
    <location>
        <begin position="13"/>
        <end position="26"/>
    </location>
</feature>
<dbReference type="Proteomes" id="UP000440578">
    <property type="component" value="Unassembled WGS sequence"/>
</dbReference>
<proteinExistence type="predicted"/>
<evidence type="ECO:0000256" key="1">
    <source>
        <dbReference type="SAM" id="MobiDB-lite"/>
    </source>
</evidence>
<evidence type="ECO:0000259" key="3">
    <source>
        <dbReference type="Pfam" id="PF21789"/>
    </source>
</evidence>
<organism evidence="4 5">
    <name type="scientific">Amphibalanus amphitrite</name>
    <name type="common">Striped barnacle</name>
    <name type="synonym">Balanus amphitrite</name>
    <dbReference type="NCBI Taxonomy" id="1232801"/>
    <lineage>
        <taxon>Eukaryota</taxon>
        <taxon>Metazoa</taxon>
        <taxon>Ecdysozoa</taxon>
        <taxon>Arthropoda</taxon>
        <taxon>Crustacea</taxon>
        <taxon>Multicrustacea</taxon>
        <taxon>Cirripedia</taxon>
        <taxon>Thoracica</taxon>
        <taxon>Thoracicalcarea</taxon>
        <taxon>Balanomorpha</taxon>
        <taxon>Balanoidea</taxon>
        <taxon>Balanidae</taxon>
        <taxon>Amphibalaninae</taxon>
        <taxon>Amphibalanus</taxon>
    </lineage>
</organism>
<feature type="region of interest" description="Disordered" evidence="1">
    <location>
        <begin position="1"/>
        <end position="28"/>
    </location>
</feature>
<dbReference type="EMBL" id="VIIS01000799">
    <property type="protein sequence ID" value="KAF0304883.1"/>
    <property type="molecule type" value="Genomic_DNA"/>
</dbReference>
<evidence type="ECO:0000313" key="5">
    <source>
        <dbReference type="Proteomes" id="UP000440578"/>
    </source>
</evidence>
<evidence type="ECO:0000313" key="4">
    <source>
        <dbReference type="EMBL" id="KAF0304883.1"/>
    </source>
</evidence>
<reference evidence="4 5" key="1">
    <citation type="submission" date="2019-07" db="EMBL/GenBank/DDBJ databases">
        <title>Draft genome assembly of a fouling barnacle, Amphibalanus amphitrite (Darwin, 1854): The first reference genome for Thecostraca.</title>
        <authorList>
            <person name="Kim W."/>
        </authorList>
    </citation>
    <scope>NUCLEOTIDE SEQUENCE [LARGE SCALE GENOMIC DNA]</scope>
    <source>
        <strain evidence="4">SNU_AA5</strain>
        <tissue evidence="4">Soma without cirri and trophi</tissue>
    </source>
</reference>
<accession>A0A6A4WFV2</accession>
<feature type="domain" description="Transposable element P transposase-like RNase H C-terminal" evidence="3">
    <location>
        <begin position="304"/>
        <end position="336"/>
    </location>
</feature>
<keyword evidence="5" id="KW-1185">Reference proteome</keyword>
<sequence>MDIKRPLTARPEPQPKRQKPELKPEADWSGLQWMDADLAEAEKENEEEDILTSPSVPGKLAAKRTINKLRCKLREAGFVVTASVCDMGTPNQDLYRKLGVTADCPTFLVDDVPVAALHDVPHLIKCVRNGLLKHDVAVDGQELSWRHITAFYEEDKDRPIRTAPKLTKAHLQPDAFKKMKVKLATQIFSRSTAAGMLLYSSLGILPADVIPTANALDRLNNTFDVLNSCTPQSPNPMKRALSVDNEEQLLGLLRETRAWISRWRVGNGVKVDFVHGLKLTITAVIQIWTALRGDPLTFMMTRRLNQDGLENLFGVVRMCHGPNDRPDPTQFRHAYRKATASRILCAPVTANCEADGDTVLGVLSSVARRVSQPASKVRVSYTQGPRVVEEVVVDAVMENCLTSREATRLQSQMCCGKVLRDAVGRFVRLQLHVMSRKVVMGRGSGKPVYNRKLLKLSRR</sequence>
<dbReference type="Pfam" id="PF21789">
    <property type="entry name" value="TNP-like_RNaseH_C"/>
    <property type="match status" value="1"/>
</dbReference>
<dbReference type="InterPro" id="IPR048367">
    <property type="entry name" value="TNP-like_RNaseH_C"/>
</dbReference>
<dbReference type="InterPro" id="IPR048366">
    <property type="entry name" value="TNP-like_GBD"/>
</dbReference>